<feature type="region of interest" description="Disordered" evidence="1">
    <location>
        <begin position="1"/>
        <end position="153"/>
    </location>
</feature>
<dbReference type="Proteomes" id="UP000244855">
    <property type="component" value="Unassembled WGS sequence"/>
</dbReference>
<gene>
    <name evidence="2" type="ORF">DM02DRAFT_634055</name>
</gene>
<feature type="compositionally biased region" description="Low complexity" evidence="1">
    <location>
        <begin position="137"/>
        <end position="146"/>
    </location>
</feature>
<feature type="region of interest" description="Disordered" evidence="1">
    <location>
        <begin position="261"/>
        <end position="291"/>
    </location>
</feature>
<keyword evidence="3" id="KW-1185">Reference proteome</keyword>
<dbReference type="EMBL" id="KZ805554">
    <property type="protein sequence ID" value="PVH94029.1"/>
    <property type="molecule type" value="Genomic_DNA"/>
</dbReference>
<dbReference type="OrthoDB" id="3791417at2759"/>
<evidence type="ECO:0000313" key="2">
    <source>
        <dbReference type="EMBL" id="PVH94029.1"/>
    </source>
</evidence>
<evidence type="ECO:0000256" key="1">
    <source>
        <dbReference type="SAM" id="MobiDB-lite"/>
    </source>
</evidence>
<proteinExistence type="predicted"/>
<evidence type="ECO:0000313" key="3">
    <source>
        <dbReference type="Proteomes" id="UP000244855"/>
    </source>
</evidence>
<feature type="compositionally biased region" description="Polar residues" evidence="1">
    <location>
        <begin position="179"/>
        <end position="196"/>
    </location>
</feature>
<feature type="compositionally biased region" description="Basic residues" evidence="1">
    <location>
        <begin position="701"/>
        <end position="710"/>
    </location>
</feature>
<feature type="region of interest" description="Disordered" evidence="1">
    <location>
        <begin position="174"/>
        <end position="197"/>
    </location>
</feature>
<organism evidence="2 3">
    <name type="scientific">Periconia macrospinosa</name>
    <dbReference type="NCBI Taxonomy" id="97972"/>
    <lineage>
        <taxon>Eukaryota</taxon>
        <taxon>Fungi</taxon>
        <taxon>Dikarya</taxon>
        <taxon>Ascomycota</taxon>
        <taxon>Pezizomycotina</taxon>
        <taxon>Dothideomycetes</taxon>
        <taxon>Pleosporomycetidae</taxon>
        <taxon>Pleosporales</taxon>
        <taxon>Massarineae</taxon>
        <taxon>Periconiaceae</taxon>
        <taxon>Periconia</taxon>
    </lineage>
</organism>
<feature type="compositionally biased region" description="Polar residues" evidence="1">
    <location>
        <begin position="43"/>
        <end position="61"/>
    </location>
</feature>
<feature type="compositionally biased region" description="Basic and acidic residues" evidence="1">
    <location>
        <begin position="585"/>
        <end position="595"/>
    </location>
</feature>
<accession>A0A2V1DA29</accession>
<feature type="region of interest" description="Disordered" evidence="1">
    <location>
        <begin position="632"/>
        <end position="718"/>
    </location>
</feature>
<feature type="compositionally biased region" description="Low complexity" evidence="1">
    <location>
        <begin position="659"/>
        <end position="681"/>
    </location>
</feature>
<sequence length="718" mass="77701">MANFSRPKTSSSTSKPSTSTRNSEDSACKPSFIDAKPRRDQQATHSITSPTFPESQQSNPASPKESKISLKHMKFNLGKSTAQAKIKPPKRARSKIQKRNPNPAVDEAVASPLGYQWFRGPTGSLLRSSHDSKRSSRPSSLADSFDGSNTYDSESLPIPLKSIQAFKDDYVHPPLFPQRATSQKTSTRKPTSNQFSDFHFPSPRHDLFLSGNLSPLQLIPDNQSEGSASDSSKYFCVPENHPAIHDPNFITVYKSFDGTESLRKTESPTTLAPETIHEKDKQPSSPVLPPSNIPVCPTREAPTAPPQELEAASISLTSLIPIDPHALSLYDVYKTTDKITPCLSSTTTRTSSSPPPNDATWPLHASLLTAHIHDPTSSDRIIDTLSASIPHGIPADAGTIFYVFGVRGASSELKRFVVDRCVDAGEELLKRVDVGELPREFLELALKRAVGLVGKGGGEDGCRYHAHGRDEECYKVNEEEGGKVGEVEEVKESEGKAVEADKESDREGRVAKAVEVIETQSEARVADKVEARGVEAVPAKMINISEAQVGKVMKSSQIRIVQIPANRNGKTSPSGRTQREAQGGFDRHGGERSIGKETALIPDSSLKTLHPDGVAVKDDSAFRIVITSETDGVAEGSHGDGNRSASTWTSTHRTRTANSVSSPVKSTSLKTSTSKTSSISSDFLSVPPLRSSRLNNGARIATKHAHAHARRVPDSHPT</sequence>
<feature type="region of interest" description="Disordered" evidence="1">
    <location>
        <begin position="565"/>
        <end position="612"/>
    </location>
</feature>
<name>A0A2V1DA29_9PLEO</name>
<dbReference type="AlphaFoldDB" id="A0A2V1DA29"/>
<feature type="compositionally biased region" description="Low complexity" evidence="1">
    <location>
        <begin position="1"/>
        <end position="21"/>
    </location>
</feature>
<reference evidence="2 3" key="1">
    <citation type="journal article" date="2018" name="Sci. Rep.">
        <title>Comparative genomics provides insights into the lifestyle and reveals functional heterogeneity of dark septate endophytic fungi.</title>
        <authorList>
            <person name="Knapp D.G."/>
            <person name="Nemeth J.B."/>
            <person name="Barry K."/>
            <person name="Hainaut M."/>
            <person name="Henrissat B."/>
            <person name="Johnson J."/>
            <person name="Kuo A."/>
            <person name="Lim J.H.P."/>
            <person name="Lipzen A."/>
            <person name="Nolan M."/>
            <person name="Ohm R.A."/>
            <person name="Tamas L."/>
            <person name="Grigoriev I.V."/>
            <person name="Spatafora J.W."/>
            <person name="Nagy L.G."/>
            <person name="Kovacs G.M."/>
        </authorList>
    </citation>
    <scope>NUCLEOTIDE SEQUENCE [LARGE SCALE GENOMIC DNA]</scope>
    <source>
        <strain evidence="2 3">DSE2036</strain>
    </source>
</reference>
<feature type="compositionally biased region" description="Basic residues" evidence="1">
    <location>
        <begin position="87"/>
        <end position="98"/>
    </location>
</feature>
<protein>
    <submittedName>
        <fullName evidence="2">Uncharacterized protein</fullName>
    </submittedName>
</protein>